<evidence type="ECO:0000256" key="1">
    <source>
        <dbReference type="ARBA" id="ARBA00010333"/>
    </source>
</evidence>
<reference evidence="4 5" key="1">
    <citation type="submission" date="2022-02" db="EMBL/GenBank/DDBJ databases">
        <title>The genome sequence of Shewanella sp. 3B26.</title>
        <authorList>
            <person name="Du J."/>
        </authorList>
    </citation>
    <scope>NUCLEOTIDE SEQUENCE [LARGE SCALE GENOMIC DNA]</scope>
    <source>
        <strain evidence="4 5">3B26</strain>
    </source>
</reference>
<protein>
    <submittedName>
        <fullName evidence="4">Transporter substrate-binding domain-containing protein</fullName>
    </submittedName>
</protein>
<dbReference type="Proteomes" id="UP001297581">
    <property type="component" value="Unassembled WGS sequence"/>
</dbReference>
<dbReference type="SMART" id="SM00062">
    <property type="entry name" value="PBPb"/>
    <property type="match status" value="1"/>
</dbReference>
<dbReference type="RefSeq" id="WP_240589947.1">
    <property type="nucleotide sequence ID" value="NZ_JAKUDL010000001.1"/>
</dbReference>
<name>A0AAJ1BEQ7_9GAMM</name>
<sequence length="256" mass="28303">MSRLLYLLLIMGCFGIGALLSPLAHPSELPQKIRLAAEDSWPPFADAQGMGLSHRLVQRAFASESIEVESLVVPYNRGLILTEQGKVNAVFNVARQQSTETRFLFGSEPLFLASASFYQLKDKPPIAADKWSLPPGSRIGIVRGYEYGDEFDRLPNIELKVADNQYQLLNLLLTHKLDAVVMYDKVAGEFLHTTGVATEVYPVFSNHTSELFLAFDKGAAESAALAQALDRGLKRLKQSGEYQKLLADIGSTSRRD</sequence>
<keyword evidence="5" id="KW-1185">Reference proteome</keyword>
<evidence type="ECO:0000259" key="3">
    <source>
        <dbReference type="SMART" id="SM00062"/>
    </source>
</evidence>
<comment type="caution">
    <text evidence="4">The sequence shown here is derived from an EMBL/GenBank/DDBJ whole genome shotgun (WGS) entry which is preliminary data.</text>
</comment>
<dbReference type="AlphaFoldDB" id="A0AAJ1BEQ7"/>
<dbReference type="PANTHER" id="PTHR35936">
    <property type="entry name" value="MEMBRANE-BOUND LYTIC MUREIN TRANSGLYCOSYLASE F"/>
    <property type="match status" value="1"/>
</dbReference>
<dbReference type="PANTHER" id="PTHR35936:SF25">
    <property type="entry name" value="ABC TRANSPORTER SUBSTRATE-BINDING PROTEIN"/>
    <property type="match status" value="1"/>
</dbReference>
<keyword evidence="2" id="KW-0732">Signal</keyword>
<gene>
    <name evidence="4" type="ORF">MJ923_03715</name>
</gene>
<dbReference type="SUPFAM" id="SSF53850">
    <property type="entry name" value="Periplasmic binding protein-like II"/>
    <property type="match status" value="1"/>
</dbReference>
<dbReference type="InterPro" id="IPR001638">
    <property type="entry name" value="Solute-binding_3/MltF_N"/>
</dbReference>
<dbReference type="Gene3D" id="3.40.190.10">
    <property type="entry name" value="Periplasmic binding protein-like II"/>
    <property type="match status" value="2"/>
</dbReference>
<evidence type="ECO:0000313" key="5">
    <source>
        <dbReference type="Proteomes" id="UP001297581"/>
    </source>
</evidence>
<feature type="domain" description="Solute-binding protein family 3/N-terminal" evidence="3">
    <location>
        <begin position="32"/>
        <end position="253"/>
    </location>
</feature>
<comment type="similarity">
    <text evidence="1">Belongs to the bacterial solute-binding protein 3 family.</text>
</comment>
<organism evidence="4 5">
    <name type="scientific">Shewanella zhuhaiensis</name>
    <dbReference type="NCBI Taxonomy" id="2919576"/>
    <lineage>
        <taxon>Bacteria</taxon>
        <taxon>Pseudomonadati</taxon>
        <taxon>Pseudomonadota</taxon>
        <taxon>Gammaproteobacteria</taxon>
        <taxon>Alteromonadales</taxon>
        <taxon>Shewanellaceae</taxon>
        <taxon>Shewanella</taxon>
    </lineage>
</organism>
<evidence type="ECO:0000256" key="2">
    <source>
        <dbReference type="ARBA" id="ARBA00022729"/>
    </source>
</evidence>
<dbReference type="EMBL" id="JAKUDL010000001">
    <property type="protein sequence ID" value="MCH4293410.1"/>
    <property type="molecule type" value="Genomic_DNA"/>
</dbReference>
<proteinExistence type="inferred from homology"/>
<evidence type="ECO:0000313" key="4">
    <source>
        <dbReference type="EMBL" id="MCH4293410.1"/>
    </source>
</evidence>
<accession>A0AAJ1BEQ7</accession>